<evidence type="ECO:0000313" key="5">
    <source>
        <dbReference type="Proteomes" id="UP000077202"/>
    </source>
</evidence>
<proteinExistence type="predicted"/>
<dbReference type="Pfam" id="PF01451">
    <property type="entry name" value="LMWPc"/>
    <property type="match status" value="1"/>
</dbReference>
<dbReference type="SMART" id="SM00226">
    <property type="entry name" value="LMWPc"/>
    <property type="match status" value="1"/>
</dbReference>
<evidence type="ECO:0000259" key="3">
    <source>
        <dbReference type="SMART" id="SM00226"/>
    </source>
</evidence>
<feature type="region of interest" description="Disordered" evidence="2">
    <location>
        <begin position="92"/>
        <end position="118"/>
    </location>
</feature>
<feature type="compositionally biased region" description="Basic and acidic residues" evidence="2">
    <location>
        <begin position="92"/>
        <end position="110"/>
    </location>
</feature>
<protein>
    <recommendedName>
        <fullName evidence="1">protein-tyrosine-phosphatase</fullName>
        <ecNumber evidence="1">3.1.3.48</ecNumber>
    </recommendedName>
</protein>
<organism evidence="4 5">
    <name type="scientific">Marchantia polymorpha subsp. ruderalis</name>
    <dbReference type="NCBI Taxonomy" id="1480154"/>
    <lineage>
        <taxon>Eukaryota</taxon>
        <taxon>Viridiplantae</taxon>
        <taxon>Streptophyta</taxon>
        <taxon>Embryophyta</taxon>
        <taxon>Marchantiophyta</taxon>
        <taxon>Marchantiopsida</taxon>
        <taxon>Marchantiidae</taxon>
        <taxon>Marchantiales</taxon>
        <taxon>Marchantiaceae</taxon>
        <taxon>Marchantia</taxon>
    </lineage>
</organism>
<dbReference type="GO" id="GO:0004725">
    <property type="term" value="F:protein tyrosine phosphatase activity"/>
    <property type="evidence" value="ECO:0007669"/>
    <property type="project" value="UniProtKB-EC"/>
</dbReference>
<dbReference type="InterPro" id="IPR050438">
    <property type="entry name" value="LMW_PTPase"/>
</dbReference>
<evidence type="ECO:0000313" key="4">
    <source>
        <dbReference type="EMBL" id="OAE18191.1"/>
    </source>
</evidence>
<reference evidence="4" key="1">
    <citation type="submission" date="2016-03" db="EMBL/GenBank/DDBJ databases">
        <title>Mechanisms controlling the formation of the plant cell surface in tip-growing cells are functionally conserved among land plants.</title>
        <authorList>
            <person name="Honkanen S."/>
            <person name="Jones V.A."/>
            <person name="Morieri G."/>
            <person name="Champion C."/>
            <person name="Hetherington A.J."/>
            <person name="Kelly S."/>
            <person name="Saint-Marcoux D."/>
            <person name="Proust H."/>
            <person name="Prescott H."/>
            <person name="Dolan L."/>
        </authorList>
    </citation>
    <scope>NUCLEOTIDE SEQUENCE [LARGE SCALE GENOMIC DNA]</scope>
    <source>
        <tissue evidence="4">Whole gametophyte</tissue>
    </source>
</reference>
<dbReference type="Gene3D" id="3.40.50.2300">
    <property type="match status" value="1"/>
</dbReference>
<feature type="domain" description="Phosphotyrosine protein phosphatase I" evidence="3">
    <location>
        <begin position="141"/>
        <end position="300"/>
    </location>
</feature>
<dbReference type="PANTHER" id="PTHR11717:SF7">
    <property type="entry name" value="LOW MOLECULAR WEIGHT PHOSPHOTYROSINE PROTEIN PHOSPHATASE"/>
    <property type="match status" value="1"/>
</dbReference>
<dbReference type="EC" id="3.1.3.48" evidence="1"/>
<dbReference type="EMBL" id="LVLJ01004128">
    <property type="protein sequence ID" value="OAE18191.1"/>
    <property type="molecule type" value="Genomic_DNA"/>
</dbReference>
<evidence type="ECO:0000256" key="1">
    <source>
        <dbReference type="ARBA" id="ARBA00013064"/>
    </source>
</evidence>
<dbReference type="PANTHER" id="PTHR11717">
    <property type="entry name" value="LOW MOLECULAR WEIGHT PROTEIN TYROSINE PHOSPHATASE"/>
    <property type="match status" value="1"/>
</dbReference>
<dbReference type="SUPFAM" id="SSF52788">
    <property type="entry name" value="Phosphotyrosine protein phosphatases I"/>
    <property type="match status" value="1"/>
</dbReference>
<dbReference type="Proteomes" id="UP000077202">
    <property type="component" value="Unassembled WGS sequence"/>
</dbReference>
<comment type="caution">
    <text evidence="4">The sequence shown here is derived from an EMBL/GenBank/DDBJ whole genome shotgun (WGS) entry which is preliminary data.</text>
</comment>
<keyword evidence="5" id="KW-1185">Reference proteome</keyword>
<accession>A0A176VD09</accession>
<evidence type="ECO:0000256" key="2">
    <source>
        <dbReference type="SAM" id="MobiDB-lite"/>
    </source>
</evidence>
<dbReference type="InterPro" id="IPR036196">
    <property type="entry name" value="Ptyr_pPase_sf"/>
</dbReference>
<sequence length="339" mass="37707">MKNDHALRDAHSDRQSVAVSKVADSVVNREADKMLIQKIRQERADSFGGSRAAEGPKSYYSPRAVPLAAPWSLTLSPAERRCRAGARACAAEESKEVADRNSDQRDDSKQNWDVSSNCVTPVFRSPPIKSPSSDSVDDGRIQILFLSEGNICRSVYAEAIFSDLLRQHKLEDLAVRDYNEGESPDPRVVLVAEECGLQLPEGKVSVVFDCASDIVNADLVLVFDKFNASDVLKEVTIYETVDKTSRHTGKVRRMGEFCQTRSIEDIEDPLYGNMGGAEELELLHEVHDQIRDSCEGLVQTLLQIKTYSEGSESFRQGLRRSLGDMEALNWLVPPMLSRA</sequence>
<feature type="compositionally biased region" description="Basic and acidic residues" evidence="2">
    <location>
        <begin position="1"/>
        <end position="14"/>
    </location>
</feature>
<feature type="region of interest" description="Disordered" evidence="2">
    <location>
        <begin position="1"/>
        <end position="24"/>
    </location>
</feature>
<gene>
    <name evidence="4" type="ORF">AXG93_406s1590</name>
</gene>
<name>A0A176VD09_MARPO</name>
<dbReference type="AlphaFoldDB" id="A0A176VD09"/>
<dbReference type="InterPro" id="IPR023485">
    <property type="entry name" value="Ptyr_pPase"/>
</dbReference>